<accession>A0ABU5QTD5</accession>
<protein>
    <submittedName>
        <fullName evidence="3">SH3 domain-containing protein</fullName>
    </submittedName>
</protein>
<feature type="signal peptide" evidence="1">
    <location>
        <begin position="1"/>
        <end position="23"/>
    </location>
</feature>
<evidence type="ECO:0000313" key="4">
    <source>
        <dbReference type="Proteomes" id="UP001304671"/>
    </source>
</evidence>
<evidence type="ECO:0000256" key="1">
    <source>
        <dbReference type="SAM" id="SignalP"/>
    </source>
</evidence>
<gene>
    <name evidence="3" type="ORF">VB264_21385</name>
</gene>
<feature type="domain" description="SH3b" evidence="2">
    <location>
        <begin position="227"/>
        <end position="275"/>
    </location>
</feature>
<keyword evidence="1" id="KW-0732">Signal</keyword>
<dbReference type="Gene3D" id="2.30.30.40">
    <property type="entry name" value="SH3 Domains"/>
    <property type="match status" value="2"/>
</dbReference>
<proteinExistence type="predicted"/>
<organism evidence="3 4">
    <name type="scientific">Arcicella aquatica</name>
    <dbReference type="NCBI Taxonomy" id="217141"/>
    <lineage>
        <taxon>Bacteria</taxon>
        <taxon>Pseudomonadati</taxon>
        <taxon>Bacteroidota</taxon>
        <taxon>Cytophagia</taxon>
        <taxon>Cytophagales</taxon>
        <taxon>Flectobacillaceae</taxon>
        <taxon>Arcicella</taxon>
    </lineage>
</organism>
<feature type="chain" id="PRO_5045883516" evidence="1">
    <location>
        <begin position="24"/>
        <end position="279"/>
    </location>
</feature>
<name>A0ABU5QTD5_9BACT</name>
<dbReference type="Pfam" id="PF08239">
    <property type="entry name" value="SH3_3"/>
    <property type="match status" value="1"/>
</dbReference>
<dbReference type="Proteomes" id="UP001304671">
    <property type="component" value="Unassembled WGS sequence"/>
</dbReference>
<reference evidence="3 4" key="1">
    <citation type="submission" date="2023-12" db="EMBL/GenBank/DDBJ databases">
        <title>Novel species of the genus Arcicella isolated from rivers.</title>
        <authorList>
            <person name="Lu H."/>
        </authorList>
    </citation>
    <scope>NUCLEOTIDE SEQUENCE [LARGE SCALE GENOMIC DNA]</scope>
    <source>
        <strain evidence="3 4">LMG 21963</strain>
    </source>
</reference>
<evidence type="ECO:0000313" key="3">
    <source>
        <dbReference type="EMBL" id="MEA5260367.1"/>
    </source>
</evidence>
<dbReference type="EMBL" id="JAYFUL010000052">
    <property type="protein sequence ID" value="MEA5260367.1"/>
    <property type="molecule type" value="Genomic_DNA"/>
</dbReference>
<dbReference type="InterPro" id="IPR003646">
    <property type="entry name" value="SH3-like_bac-type"/>
</dbReference>
<keyword evidence="4" id="KW-1185">Reference proteome</keyword>
<comment type="caution">
    <text evidence="3">The sequence shown here is derived from an EMBL/GenBank/DDBJ whole genome shotgun (WGS) entry which is preliminary data.</text>
</comment>
<evidence type="ECO:0000259" key="2">
    <source>
        <dbReference type="Pfam" id="PF08239"/>
    </source>
</evidence>
<dbReference type="RefSeq" id="WP_323252824.1">
    <property type="nucleotide sequence ID" value="NZ_JAYFUL010000052.1"/>
</dbReference>
<sequence length="279" mass="32193">MKYKFLIFLFPLLLYLESTFSQRTNSNHVNVKGYYRSNGTYVKPHIRTTPNNTISDNFSTYGNVNPYTAKPGWVKGEKNILNPSNYSKDIDGANYIYTSSNKIENEINNIKYRKTKISYVNSDGLNVRIGPSTKFKPKKKLNFLEKVELVTNVNAIWAKINYIHNNKIEDGYVAIKDLTEPKLGLFEVLQTDILSIQKLNSDSSISFRELIELHPNTILGYIDTESYIREFPTSSSNILATIPKNSKVIIKYKSDNNYWFVNYNGQLGFVNNVFIRFNQ</sequence>